<dbReference type="InterPro" id="IPR003256">
    <property type="entry name" value="Ribosomal_uL24"/>
</dbReference>
<reference evidence="12" key="1">
    <citation type="submission" date="2012-09" db="EMBL/GenBank/DDBJ databases">
        <authorList>
            <person name="Weinstock G."/>
            <person name="Sodergren E."/>
            <person name="Clifton S."/>
            <person name="Fulton L."/>
            <person name="Fulton B."/>
            <person name="Courtney L."/>
            <person name="Fronick C."/>
            <person name="Harrison M."/>
            <person name="Strong C."/>
            <person name="Farmer C."/>
            <person name="Delehaunty K."/>
            <person name="Markovic C."/>
            <person name="Hall O."/>
            <person name="Minx P."/>
            <person name="Tomlinson C."/>
            <person name="Mitreva M."/>
            <person name="Nelson J."/>
            <person name="Hou S."/>
            <person name="Wollam A."/>
            <person name="Pepin K.H."/>
            <person name="Johnson M."/>
            <person name="Bhonagiri V."/>
            <person name="Nash W.E."/>
            <person name="Suruliraj S."/>
            <person name="Warren W."/>
            <person name="Chinwalla A."/>
            <person name="Mardis E.R."/>
            <person name="Wilson R.K."/>
        </authorList>
    </citation>
    <scope>NUCLEOTIDE SEQUENCE [LARGE SCALE GENOMIC DNA]</scope>
    <source>
        <strain evidence="12">OS1</strain>
    </source>
</reference>
<dbReference type="STRING" id="592015.HMPREF1705_03076"/>
<feature type="domain" description="KOW" evidence="10">
    <location>
        <begin position="11"/>
        <end position="38"/>
    </location>
</feature>
<evidence type="ECO:0000256" key="2">
    <source>
        <dbReference type="ARBA" id="ARBA00022730"/>
    </source>
</evidence>
<dbReference type="GO" id="GO:0005840">
    <property type="term" value="C:ribosome"/>
    <property type="evidence" value="ECO:0007669"/>
    <property type="project" value="UniProtKB-KW"/>
</dbReference>
<name>A0A0T5XD34_9BACT</name>
<keyword evidence="5 8" id="KW-0687">Ribonucleoprotein</keyword>
<dbReference type="PANTHER" id="PTHR12903">
    <property type="entry name" value="MITOCHONDRIAL RIBOSOMAL PROTEIN L24"/>
    <property type="match status" value="1"/>
</dbReference>
<dbReference type="eggNOG" id="COG0198">
    <property type="taxonomic scope" value="Bacteria"/>
</dbReference>
<dbReference type="NCBIfam" id="TIGR01079">
    <property type="entry name" value="rplX_bact"/>
    <property type="match status" value="1"/>
</dbReference>
<evidence type="ECO:0000256" key="8">
    <source>
        <dbReference type="HAMAP-Rule" id="MF_01326"/>
    </source>
</evidence>
<dbReference type="SMART" id="SM00739">
    <property type="entry name" value="KOW"/>
    <property type="match status" value="1"/>
</dbReference>
<keyword evidence="2 8" id="KW-0699">rRNA-binding</keyword>
<accession>A0A0T5XD34</accession>
<dbReference type="InterPro" id="IPR057264">
    <property type="entry name" value="Ribosomal_uL24_C"/>
</dbReference>
<protein>
    <recommendedName>
        <fullName evidence="6 8">Large ribosomal subunit protein uL24</fullName>
    </recommendedName>
</protein>
<dbReference type="AlphaFoldDB" id="A0A0T5XD34"/>
<dbReference type="InterPro" id="IPR005825">
    <property type="entry name" value="Ribosomal_uL24_CS"/>
</dbReference>
<dbReference type="GO" id="GO:1990904">
    <property type="term" value="C:ribonucleoprotein complex"/>
    <property type="evidence" value="ECO:0007669"/>
    <property type="project" value="UniProtKB-KW"/>
</dbReference>
<evidence type="ECO:0000313" key="12">
    <source>
        <dbReference type="Proteomes" id="UP000005273"/>
    </source>
</evidence>
<dbReference type="InterPro" id="IPR041988">
    <property type="entry name" value="Ribosomal_uL24_KOW"/>
</dbReference>
<dbReference type="SUPFAM" id="SSF50104">
    <property type="entry name" value="Translation proteins SH3-like domain"/>
    <property type="match status" value="1"/>
</dbReference>
<dbReference type="GO" id="GO:0003735">
    <property type="term" value="F:structural constituent of ribosome"/>
    <property type="evidence" value="ECO:0007669"/>
    <property type="project" value="InterPro"/>
</dbReference>
<dbReference type="InterPro" id="IPR014722">
    <property type="entry name" value="Rib_uL2_dom2"/>
</dbReference>
<comment type="function">
    <text evidence="7 8">One of the proteins that surrounds the polypeptide exit tunnel on the outside of the subunit.</text>
</comment>
<keyword evidence="12" id="KW-1185">Reference proteome</keyword>
<evidence type="ECO:0000256" key="1">
    <source>
        <dbReference type="ARBA" id="ARBA00010618"/>
    </source>
</evidence>
<sequence length="114" mass="12809">MRRRVCMSKMRIKKGDMVRVISGKDKGKEGKVLQRIPTRNMLLIEGVNVVTKHSRPSQKNPQGGILRQEAPIHADKVMLVCPACGEATRVSRAFLEDGRKVRLCKKCGEIVDKL</sequence>
<dbReference type="CDD" id="cd06089">
    <property type="entry name" value="KOW_RPL26"/>
    <property type="match status" value="1"/>
</dbReference>
<comment type="similarity">
    <text evidence="1 8 9">Belongs to the universal ribosomal protein uL24 family.</text>
</comment>
<dbReference type="Pfam" id="PF17136">
    <property type="entry name" value="ribosomal_L24"/>
    <property type="match status" value="1"/>
</dbReference>
<evidence type="ECO:0000256" key="3">
    <source>
        <dbReference type="ARBA" id="ARBA00022884"/>
    </source>
</evidence>
<evidence type="ECO:0000256" key="7">
    <source>
        <dbReference type="ARBA" id="ARBA00058688"/>
    </source>
</evidence>
<dbReference type="EMBL" id="ACJX03000001">
    <property type="protein sequence ID" value="KRT35822.1"/>
    <property type="molecule type" value="Genomic_DNA"/>
</dbReference>
<dbReference type="HAMAP" id="MF_01326_B">
    <property type="entry name" value="Ribosomal_uL24_B"/>
    <property type="match status" value="1"/>
</dbReference>
<dbReference type="Pfam" id="PF00467">
    <property type="entry name" value="KOW"/>
    <property type="match status" value="1"/>
</dbReference>
<dbReference type="Proteomes" id="UP000005273">
    <property type="component" value="Unassembled WGS sequence"/>
</dbReference>
<gene>
    <name evidence="8" type="primary">rplX</name>
    <name evidence="11" type="ORF">HMPREF1705_03076</name>
</gene>
<dbReference type="InterPro" id="IPR008991">
    <property type="entry name" value="Translation_prot_SH3-like_sf"/>
</dbReference>
<keyword evidence="3 8" id="KW-0694">RNA-binding</keyword>
<evidence type="ECO:0000256" key="9">
    <source>
        <dbReference type="RuleBase" id="RU003477"/>
    </source>
</evidence>
<comment type="caution">
    <text evidence="11">The sequence shown here is derived from an EMBL/GenBank/DDBJ whole genome shotgun (WGS) entry which is preliminary data.</text>
</comment>
<dbReference type="FunFam" id="2.30.30.30:FF:000004">
    <property type="entry name" value="50S ribosomal protein L24"/>
    <property type="match status" value="1"/>
</dbReference>
<dbReference type="PROSITE" id="PS01108">
    <property type="entry name" value="RIBOSOMAL_L24"/>
    <property type="match status" value="1"/>
</dbReference>
<evidence type="ECO:0000256" key="5">
    <source>
        <dbReference type="ARBA" id="ARBA00023274"/>
    </source>
</evidence>
<comment type="function">
    <text evidence="8">One of two assembly initiator proteins, it binds directly to the 5'-end of the 23S rRNA, where it nucleates assembly of the 50S subunit.</text>
</comment>
<dbReference type="GO" id="GO:0006412">
    <property type="term" value="P:translation"/>
    <property type="evidence" value="ECO:0007669"/>
    <property type="project" value="UniProtKB-UniRule"/>
</dbReference>
<proteinExistence type="inferred from homology"/>
<evidence type="ECO:0000256" key="6">
    <source>
        <dbReference type="ARBA" id="ARBA00035206"/>
    </source>
</evidence>
<evidence type="ECO:0000259" key="10">
    <source>
        <dbReference type="SMART" id="SM00739"/>
    </source>
</evidence>
<organism evidence="11 12">
    <name type="scientific">Acetomicrobium hydrogeniformans ATCC BAA-1850</name>
    <dbReference type="NCBI Taxonomy" id="592015"/>
    <lineage>
        <taxon>Bacteria</taxon>
        <taxon>Thermotogati</taxon>
        <taxon>Synergistota</taxon>
        <taxon>Synergistia</taxon>
        <taxon>Synergistales</taxon>
        <taxon>Acetomicrobiaceae</taxon>
        <taxon>Acetomicrobium</taxon>
    </lineage>
</organism>
<dbReference type="GO" id="GO:0019843">
    <property type="term" value="F:rRNA binding"/>
    <property type="evidence" value="ECO:0007669"/>
    <property type="project" value="UniProtKB-UniRule"/>
</dbReference>
<dbReference type="InterPro" id="IPR005824">
    <property type="entry name" value="KOW"/>
</dbReference>
<evidence type="ECO:0000256" key="4">
    <source>
        <dbReference type="ARBA" id="ARBA00022980"/>
    </source>
</evidence>
<comment type="subunit">
    <text evidence="8">Part of the 50S ribosomal subunit.</text>
</comment>
<dbReference type="Gene3D" id="2.30.30.30">
    <property type="match status" value="1"/>
</dbReference>
<keyword evidence="4 8" id="KW-0689">Ribosomal protein</keyword>
<evidence type="ECO:0000313" key="11">
    <source>
        <dbReference type="EMBL" id="KRT35822.1"/>
    </source>
</evidence>